<dbReference type="OrthoDB" id="9811682at2"/>
<dbReference type="PANTHER" id="PTHR35024">
    <property type="entry name" value="HYPOTHETICAL CYTOSOLIC PROTEIN"/>
    <property type="match status" value="1"/>
</dbReference>
<reference evidence="3 4" key="1">
    <citation type="submission" date="2018-05" db="EMBL/GenBank/DDBJ databases">
        <title>Spiribacter halobius sp. nov., a moderately halophilic bacterium isolated from marine solar saltern.</title>
        <authorList>
            <person name="Zheng W.-S."/>
            <person name="Lu D.-C."/>
            <person name="Du Z.-J."/>
        </authorList>
    </citation>
    <scope>NUCLEOTIDE SEQUENCE [LARGE SCALE GENOMIC DNA]</scope>
    <source>
        <strain evidence="3 4">E85</strain>
    </source>
</reference>
<dbReference type="PANTHER" id="PTHR35024:SF4">
    <property type="entry name" value="POLYMER-FORMING CYTOSKELETAL PROTEIN"/>
    <property type="match status" value="1"/>
</dbReference>
<gene>
    <name evidence="3" type="ORF">DEM34_11655</name>
</gene>
<evidence type="ECO:0000313" key="3">
    <source>
        <dbReference type="EMBL" id="PWG62597.1"/>
    </source>
</evidence>
<evidence type="ECO:0000256" key="1">
    <source>
        <dbReference type="ARBA" id="ARBA00044755"/>
    </source>
</evidence>
<keyword evidence="4" id="KW-1185">Reference proteome</keyword>
<evidence type="ECO:0000313" key="4">
    <source>
        <dbReference type="Proteomes" id="UP000245474"/>
    </source>
</evidence>
<evidence type="ECO:0000256" key="2">
    <source>
        <dbReference type="SAM" id="MobiDB-lite"/>
    </source>
</evidence>
<comment type="similarity">
    <text evidence="1">Belongs to the bactofilin family.</text>
</comment>
<proteinExistence type="inferred from homology"/>
<dbReference type="EMBL" id="QFFI01000017">
    <property type="protein sequence ID" value="PWG62597.1"/>
    <property type="molecule type" value="Genomic_DNA"/>
</dbReference>
<accession>A0A2U2N0K5</accession>
<name>A0A2U2N0K5_9GAMM</name>
<sequence length="229" mass="22727">MFDISKRGSGRQEGGVDDELEQDRLGNPPRAGGASPGTSAPGSTARVREAAIIGPSIHIEGDLRGEEDLVIEGTVSGSIHLRDNGLTVGSNGKVRAEVHAKSIVVDGTLEGDLYGSERVAIRKSGQVRGNIVSPRVSLEDGGRFKGTIEMDQQVVDKAFGNTGRAAASGSGGGAAAAGSEAGGGKEKETAARETGSAQASSGEAAAGSGQSGSGKPASDSSASAAGGKR</sequence>
<feature type="compositionally biased region" description="Low complexity" evidence="2">
    <location>
        <begin position="28"/>
        <end position="45"/>
    </location>
</feature>
<comment type="caution">
    <text evidence="3">The sequence shown here is derived from an EMBL/GenBank/DDBJ whole genome shotgun (WGS) entry which is preliminary data.</text>
</comment>
<feature type="region of interest" description="Disordered" evidence="2">
    <location>
        <begin position="164"/>
        <end position="229"/>
    </location>
</feature>
<feature type="region of interest" description="Disordered" evidence="2">
    <location>
        <begin position="1"/>
        <end position="46"/>
    </location>
</feature>
<dbReference type="RefSeq" id="WP_109678987.1">
    <property type="nucleotide sequence ID" value="NZ_CP086615.1"/>
</dbReference>
<organism evidence="3 4">
    <name type="scientific">Sediminicurvatus halobius</name>
    <dbReference type="NCBI Taxonomy" id="2182432"/>
    <lineage>
        <taxon>Bacteria</taxon>
        <taxon>Pseudomonadati</taxon>
        <taxon>Pseudomonadota</taxon>
        <taxon>Gammaproteobacteria</taxon>
        <taxon>Chromatiales</taxon>
        <taxon>Ectothiorhodospiraceae</taxon>
        <taxon>Sediminicurvatus</taxon>
    </lineage>
</organism>
<dbReference type="InterPro" id="IPR007607">
    <property type="entry name" value="BacA/B"/>
</dbReference>
<dbReference type="AlphaFoldDB" id="A0A2U2N0K5"/>
<protein>
    <submittedName>
        <fullName evidence="3">Polymer-forming cytoskeletal protein</fullName>
    </submittedName>
</protein>
<dbReference type="Pfam" id="PF04519">
    <property type="entry name" value="Bactofilin"/>
    <property type="match status" value="1"/>
</dbReference>
<dbReference type="Proteomes" id="UP000245474">
    <property type="component" value="Unassembled WGS sequence"/>
</dbReference>
<feature type="compositionally biased region" description="Low complexity" evidence="2">
    <location>
        <begin position="192"/>
        <end position="229"/>
    </location>
</feature>